<dbReference type="GO" id="GO:0061817">
    <property type="term" value="P:endoplasmic reticulum-plasma membrane tethering"/>
    <property type="evidence" value="ECO:0007669"/>
    <property type="project" value="TreeGrafter"/>
</dbReference>
<organism evidence="7 8">
    <name type="scientific">Ascodesmis nigricans</name>
    <dbReference type="NCBI Taxonomy" id="341454"/>
    <lineage>
        <taxon>Eukaryota</taxon>
        <taxon>Fungi</taxon>
        <taxon>Dikarya</taxon>
        <taxon>Ascomycota</taxon>
        <taxon>Pezizomycotina</taxon>
        <taxon>Pezizomycetes</taxon>
        <taxon>Pezizales</taxon>
        <taxon>Ascodesmidaceae</taxon>
        <taxon>Ascodesmis</taxon>
    </lineage>
</organism>
<dbReference type="GO" id="GO:0061709">
    <property type="term" value="P:reticulophagy"/>
    <property type="evidence" value="ECO:0007669"/>
    <property type="project" value="UniProtKB-ARBA"/>
</dbReference>
<dbReference type="InterPro" id="IPR008962">
    <property type="entry name" value="PapD-like_sf"/>
</dbReference>
<accession>A0A4V3SIS9</accession>
<dbReference type="GO" id="GO:0160214">
    <property type="term" value="F:endoplasmic reticulum-plasma membrane adaptor activity"/>
    <property type="evidence" value="ECO:0007669"/>
    <property type="project" value="UniProtKB-ARBA"/>
</dbReference>
<evidence type="ECO:0000256" key="3">
    <source>
        <dbReference type="ARBA" id="ARBA00022692"/>
    </source>
</evidence>
<dbReference type="GO" id="GO:0033149">
    <property type="term" value="F:FFAT motif binding"/>
    <property type="evidence" value="ECO:0007669"/>
    <property type="project" value="TreeGrafter"/>
</dbReference>
<dbReference type="AlphaFoldDB" id="A0A4V3SIS9"/>
<dbReference type="STRING" id="341454.A0A4V3SIS9"/>
<dbReference type="InterPro" id="IPR000535">
    <property type="entry name" value="MSP_dom"/>
</dbReference>
<evidence type="ECO:0000256" key="4">
    <source>
        <dbReference type="ARBA" id="ARBA00022989"/>
    </source>
</evidence>
<dbReference type="PANTHER" id="PTHR10809:SF6">
    <property type="entry name" value="AT11025P-RELATED"/>
    <property type="match status" value="1"/>
</dbReference>
<comment type="similarity">
    <text evidence="2">Belongs to the VAMP-associated protein (VAP) (TC 9.B.17) family.</text>
</comment>
<dbReference type="InterPro" id="IPR013783">
    <property type="entry name" value="Ig-like_fold"/>
</dbReference>
<dbReference type="GO" id="GO:0005886">
    <property type="term" value="C:plasma membrane"/>
    <property type="evidence" value="ECO:0007669"/>
    <property type="project" value="TreeGrafter"/>
</dbReference>
<dbReference type="PROSITE" id="PS50202">
    <property type="entry name" value="MSP"/>
    <property type="match status" value="1"/>
</dbReference>
<evidence type="ECO:0000256" key="1">
    <source>
        <dbReference type="ARBA" id="ARBA00004163"/>
    </source>
</evidence>
<dbReference type="Pfam" id="PF00635">
    <property type="entry name" value="Motile_Sperm"/>
    <property type="match status" value="1"/>
</dbReference>
<dbReference type="FunFam" id="2.60.40.10:FF:000813">
    <property type="entry name" value="Vesicle-associated protein 1-1"/>
    <property type="match status" value="1"/>
</dbReference>
<dbReference type="GO" id="GO:0051685">
    <property type="term" value="P:maintenance of ER location"/>
    <property type="evidence" value="ECO:0007669"/>
    <property type="project" value="UniProtKB-ARBA"/>
</dbReference>
<dbReference type="Proteomes" id="UP000298138">
    <property type="component" value="Unassembled WGS sequence"/>
</dbReference>
<reference evidence="7 8" key="1">
    <citation type="submission" date="2019-04" db="EMBL/GenBank/DDBJ databases">
        <title>Comparative genomics and transcriptomics to analyze fruiting body development in filamentous ascomycetes.</title>
        <authorList>
            <consortium name="DOE Joint Genome Institute"/>
            <person name="Lutkenhaus R."/>
            <person name="Traeger S."/>
            <person name="Breuer J."/>
            <person name="Kuo A."/>
            <person name="Lipzen A."/>
            <person name="Pangilinan J."/>
            <person name="Dilworth D."/>
            <person name="Sandor L."/>
            <person name="Poggeler S."/>
            <person name="Barry K."/>
            <person name="Grigoriev I.V."/>
            <person name="Nowrousian M."/>
        </authorList>
    </citation>
    <scope>NUCLEOTIDE SEQUENCE [LARGE SCALE GENOMIC DNA]</scope>
    <source>
        <strain evidence="7 8">CBS 389.68</strain>
    </source>
</reference>
<evidence type="ECO:0000313" key="7">
    <source>
        <dbReference type="EMBL" id="TGZ81215.1"/>
    </source>
</evidence>
<dbReference type="PANTHER" id="PTHR10809">
    <property type="entry name" value="VESICLE-ASSOCIATED MEMBRANE PROTEIN-ASSOCIATED PROTEIN"/>
    <property type="match status" value="1"/>
</dbReference>
<dbReference type="EMBL" id="ML220120">
    <property type="protein sequence ID" value="TGZ81215.1"/>
    <property type="molecule type" value="Genomic_DNA"/>
</dbReference>
<feature type="domain" description="MSP" evidence="6">
    <location>
        <begin position="2"/>
        <end position="125"/>
    </location>
</feature>
<dbReference type="GO" id="GO:0090158">
    <property type="term" value="P:endoplasmic reticulum membrane organization"/>
    <property type="evidence" value="ECO:0007669"/>
    <property type="project" value="TreeGrafter"/>
</dbReference>
<dbReference type="GO" id="GO:0140506">
    <property type="term" value="F:endoplasmic reticulum-autophagosome adaptor activity"/>
    <property type="evidence" value="ECO:0007669"/>
    <property type="project" value="UniProtKB-ARBA"/>
</dbReference>
<dbReference type="GO" id="GO:0160219">
    <property type="term" value="C:cortical endoplasmic reticulum membrane"/>
    <property type="evidence" value="ECO:0007669"/>
    <property type="project" value="UniProtKB-ARBA"/>
</dbReference>
<dbReference type="GO" id="GO:0035091">
    <property type="term" value="F:phosphatidylinositol binding"/>
    <property type="evidence" value="ECO:0007669"/>
    <property type="project" value="UniProtKB-ARBA"/>
</dbReference>
<keyword evidence="4" id="KW-1133">Transmembrane helix</keyword>
<name>A0A4V3SIS9_9PEZI</name>
<gene>
    <name evidence="7" type="ORF">EX30DRAFT_270093</name>
</gene>
<dbReference type="GO" id="GO:0001786">
    <property type="term" value="F:phosphatidylserine binding"/>
    <property type="evidence" value="ECO:0007669"/>
    <property type="project" value="UniProtKB-ARBA"/>
</dbReference>
<evidence type="ECO:0000256" key="2">
    <source>
        <dbReference type="ARBA" id="ARBA00008932"/>
    </source>
</evidence>
<dbReference type="FunCoup" id="A0A4V3SIS9">
    <property type="interactions" value="537"/>
</dbReference>
<keyword evidence="3" id="KW-0812">Transmembrane</keyword>
<evidence type="ECO:0000313" key="8">
    <source>
        <dbReference type="Proteomes" id="UP000298138"/>
    </source>
</evidence>
<evidence type="ECO:0000256" key="5">
    <source>
        <dbReference type="ARBA" id="ARBA00023136"/>
    </source>
</evidence>
<proteinExistence type="inferred from homology"/>
<dbReference type="SUPFAM" id="SSF49354">
    <property type="entry name" value="PapD-like"/>
    <property type="match status" value="1"/>
</dbReference>
<keyword evidence="8" id="KW-1185">Reference proteome</keyword>
<keyword evidence="5" id="KW-0472">Membrane</keyword>
<dbReference type="GO" id="GO:0007009">
    <property type="term" value="P:plasma membrane organization"/>
    <property type="evidence" value="ECO:0007669"/>
    <property type="project" value="UniProtKB-ARBA"/>
</dbReference>
<dbReference type="InParanoid" id="A0A4V3SIS9"/>
<dbReference type="GO" id="GO:1902647">
    <property type="term" value="P:negative regulation of 1-phosphatidyl-1D-myo-inositol 4,5-bisphosphate biosynthetic process"/>
    <property type="evidence" value="ECO:0007669"/>
    <property type="project" value="UniProtKB-ARBA"/>
</dbReference>
<sequence length="161" mass="18433">MSIQVEPLELTFERPFNREVTQTLHIKNMHFEPVAFKVKTTAPKQYCVRPNSGRIEAGKEVEVQVHLQPMKEDPPADFKCRDKFLVQSVAITADREPINIQHLWPQVEKTDRSAIHDNKIRVVFLQPGEAKTRMVTPAITEDTEARAMDPVSLSASLIYRV</sequence>
<dbReference type="OrthoDB" id="264603at2759"/>
<dbReference type="PIRSF" id="PIRSF019693">
    <property type="entry name" value="VAMP-associated"/>
    <property type="match status" value="1"/>
</dbReference>
<dbReference type="Gene3D" id="2.60.40.10">
    <property type="entry name" value="Immunoglobulins"/>
    <property type="match status" value="1"/>
</dbReference>
<protein>
    <submittedName>
        <fullName evidence="7">PapD-like protein</fullName>
    </submittedName>
</protein>
<dbReference type="InterPro" id="IPR016763">
    <property type="entry name" value="VAP"/>
</dbReference>
<comment type="subcellular location">
    <subcellularLocation>
        <location evidence="1">Endoplasmic reticulum membrane</location>
        <topology evidence="1">Single-pass type IV membrane protein</topology>
    </subcellularLocation>
</comment>
<evidence type="ECO:0000259" key="6">
    <source>
        <dbReference type="PROSITE" id="PS50202"/>
    </source>
</evidence>